<keyword evidence="3" id="KW-1185">Reference proteome</keyword>
<dbReference type="AlphaFoldDB" id="A0A9X7IR54"/>
<feature type="compositionally biased region" description="Basic and acidic residues" evidence="1">
    <location>
        <begin position="393"/>
        <end position="403"/>
    </location>
</feature>
<sequence>MSEFPDPDFTTLRGSATVRRFSSRLEDVEHTGAAESRAAAGEATGDGHTHNVDHLAAVQQETGHAAQQNAASAAAADKAAQLASQWESAAPKDAEIDAADDAKERAVNAMVAAEKFGTPAEVVSTVAAATAATQHAQVLRAQRIAADEAYTSGMAALTAKVEQQTVASQTFAEGYRPTPPTNALGALKPPAPRIPGTGTPAAPRTPSAPGAPTAPRTQLAKAEMPTMPQVPQGQAQPQQSQAQQQPHPQAGGAPTGTPTAKATDKKRDGTDSAPTGLAAAVGATGAGASPVPSAATTPRPTNPGYSRDGMVTGTNVSGRPAPQVSLSAGMPTTAPATAAGTAAAPGTGGMPYGPGAGGIGGKGAGAGRETKTIAAAAPEPLEDGIVRGGTVCRGDETPEQRAS</sequence>
<organism evidence="2 3">
    <name type="scientific">Mycolicibacter virginiensis</name>
    <dbReference type="NCBI Taxonomy" id="1795032"/>
    <lineage>
        <taxon>Bacteria</taxon>
        <taxon>Bacillati</taxon>
        <taxon>Actinomycetota</taxon>
        <taxon>Actinomycetes</taxon>
        <taxon>Mycobacteriales</taxon>
        <taxon>Mycobacteriaceae</taxon>
        <taxon>Mycolicibacter</taxon>
    </lineage>
</organism>
<reference evidence="2 3" key="1">
    <citation type="submission" date="2018-02" db="EMBL/GenBank/DDBJ databases">
        <title>Draft genome sequence of Mycobacterium virginiense isolated from mud of a swine farm in Japan.</title>
        <authorList>
            <person name="Ohya K."/>
        </authorList>
    </citation>
    <scope>NUCLEOTIDE SEQUENCE [LARGE SCALE GENOMIC DNA]</scope>
    <source>
        <strain evidence="2 3">GF75</strain>
    </source>
</reference>
<feature type="compositionally biased region" description="Low complexity" evidence="1">
    <location>
        <begin position="33"/>
        <end position="43"/>
    </location>
</feature>
<protein>
    <submittedName>
        <fullName evidence="2">Uncharacterized protein</fullName>
    </submittedName>
</protein>
<accession>A0A9X7IR54</accession>
<feature type="compositionally biased region" description="Low complexity" evidence="1">
    <location>
        <begin position="229"/>
        <end position="261"/>
    </location>
</feature>
<evidence type="ECO:0000256" key="1">
    <source>
        <dbReference type="SAM" id="MobiDB-lite"/>
    </source>
</evidence>
<feature type="region of interest" description="Disordered" evidence="1">
    <location>
        <begin position="173"/>
        <end position="403"/>
    </location>
</feature>
<feature type="compositionally biased region" description="Low complexity" evidence="1">
    <location>
        <begin position="328"/>
        <end position="345"/>
    </location>
</feature>
<dbReference type="Proteomes" id="UP000237911">
    <property type="component" value="Unassembled WGS sequence"/>
</dbReference>
<name>A0A9X7IR54_9MYCO</name>
<feature type="compositionally biased region" description="Gly residues" evidence="1">
    <location>
        <begin position="346"/>
        <end position="366"/>
    </location>
</feature>
<feature type="compositionally biased region" description="Low complexity" evidence="1">
    <location>
        <begin position="195"/>
        <end position="217"/>
    </location>
</feature>
<feature type="region of interest" description="Disordered" evidence="1">
    <location>
        <begin position="23"/>
        <end position="49"/>
    </location>
</feature>
<comment type="caution">
    <text evidence="2">The sequence shown here is derived from an EMBL/GenBank/DDBJ whole genome shotgun (WGS) entry which is preliminary data.</text>
</comment>
<dbReference type="EMBL" id="PUEV01000012">
    <property type="protein sequence ID" value="PQM53720.1"/>
    <property type="molecule type" value="Genomic_DNA"/>
</dbReference>
<proteinExistence type="predicted"/>
<evidence type="ECO:0000313" key="3">
    <source>
        <dbReference type="Proteomes" id="UP000237911"/>
    </source>
</evidence>
<feature type="compositionally biased region" description="Low complexity" evidence="1">
    <location>
        <begin position="272"/>
        <end position="298"/>
    </location>
</feature>
<evidence type="ECO:0000313" key="2">
    <source>
        <dbReference type="EMBL" id="PQM53720.1"/>
    </source>
</evidence>
<gene>
    <name evidence="2" type="ORF">C5U48_02605</name>
</gene>
<dbReference type="RefSeq" id="WP_105294536.1">
    <property type="nucleotide sequence ID" value="NZ_PUEV01000012.1"/>
</dbReference>
<feature type="compositionally biased region" description="Basic and acidic residues" evidence="1">
    <location>
        <begin position="23"/>
        <end position="32"/>
    </location>
</feature>